<comment type="cofactor">
    <cofactor evidence="1 5">
        <name>heme</name>
        <dbReference type="ChEBI" id="CHEBI:30413"/>
    </cofactor>
</comment>
<dbReference type="GO" id="GO:0016705">
    <property type="term" value="F:oxidoreductase activity, acting on paired donors, with incorporation or reduction of molecular oxygen"/>
    <property type="evidence" value="ECO:0007669"/>
    <property type="project" value="InterPro"/>
</dbReference>
<dbReference type="InterPro" id="IPR001128">
    <property type="entry name" value="Cyt_P450"/>
</dbReference>
<dbReference type="PANTHER" id="PTHR24305:SF235">
    <property type="entry name" value="CYTOCHROME P450 MONOOXYGENASE APDB-RELATED"/>
    <property type="match status" value="1"/>
</dbReference>
<dbReference type="RefSeq" id="XP_040746376.1">
    <property type="nucleotide sequence ID" value="XM_040891229.1"/>
</dbReference>
<feature type="binding site" description="axial binding residue" evidence="5">
    <location>
        <position position="433"/>
    </location>
    <ligand>
        <name>heme</name>
        <dbReference type="ChEBI" id="CHEBI:30413"/>
    </ligand>
    <ligandPart>
        <name>Fe</name>
        <dbReference type="ChEBI" id="CHEBI:18248"/>
    </ligandPart>
</feature>
<dbReference type="PANTHER" id="PTHR24305">
    <property type="entry name" value="CYTOCHROME P450"/>
    <property type="match status" value="1"/>
</dbReference>
<protein>
    <submittedName>
        <fullName evidence="9">Cytochrome P450</fullName>
    </submittedName>
</protein>
<dbReference type="GO" id="GO:0044550">
    <property type="term" value="P:secondary metabolite biosynthetic process"/>
    <property type="evidence" value="ECO:0007669"/>
    <property type="project" value="UniProtKB-ARBA"/>
</dbReference>
<dbReference type="PROSITE" id="PS00086">
    <property type="entry name" value="CYTOCHROME_P450"/>
    <property type="match status" value="1"/>
</dbReference>
<accession>A0A1Y1WIJ3</accession>
<dbReference type="GO" id="GO:0005506">
    <property type="term" value="F:iron ion binding"/>
    <property type="evidence" value="ECO:0007669"/>
    <property type="project" value="InterPro"/>
</dbReference>
<dbReference type="SUPFAM" id="SSF48264">
    <property type="entry name" value="Cytochrome P450"/>
    <property type="match status" value="1"/>
</dbReference>
<keyword evidence="8" id="KW-1133">Transmembrane helix</keyword>
<comment type="similarity">
    <text evidence="6">Belongs to the cytochrome P450 family.</text>
</comment>
<sequence length="494" mass="55331">MPLLIAISIFAAISYILYTVVYALYLSPLRHIPGPLLARITPLHDKVLRLLGLRTEVCERNFRKYGDIYVISPTSVSISNPHDCSTVLATHRFTKSAEYDKMVISHPTTFSTRDPQMNKMRRHQIGPAFNPSYLREMEPQILEHGILALKQKWDSQLDRAVGHDIEVVYSVDFLLATFDVIGLLGYGQSFHALKNNDTRVVRWARSTVKLALYMAVFPPIRMWPFCGLISEQLNYMNECTRFGQETIRARKSAASHSNGDKPRDVLQSFIDSEDPGSKTRMTADQVEAEVRMLLLAATDTTALTLTWTLHLLLLHPDAYKRAVSEIRSQFAYDEVIRSSGARAKLPFTEACIYEAMRLRPVSGQNFTRDVPSGGVQLQGHYIPAGFTVGVNFAGHCLHPTLWDSPERFLPERFLDSPKAKQTLITFSAGARACPGKALAWMEMLTLLPNILKDYDLCLPKGALFTPDNIDPATGDPAIMPRTHSGDGPAKCSSY</sequence>
<dbReference type="Proteomes" id="UP000193922">
    <property type="component" value="Unassembled WGS sequence"/>
</dbReference>
<proteinExistence type="inferred from homology"/>
<keyword evidence="8" id="KW-0812">Transmembrane</keyword>
<dbReference type="InterPro" id="IPR017972">
    <property type="entry name" value="Cyt_P450_CS"/>
</dbReference>
<dbReference type="GO" id="GO:0020037">
    <property type="term" value="F:heme binding"/>
    <property type="evidence" value="ECO:0007669"/>
    <property type="project" value="InterPro"/>
</dbReference>
<keyword evidence="10" id="KW-1185">Reference proteome</keyword>
<dbReference type="EMBL" id="MCFD01000002">
    <property type="protein sequence ID" value="ORX73036.1"/>
    <property type="molecule type" value="Genomic_DNA"/>
</dbReference>
<evidence type="ECO:0000313" key="10">
    <source>
        <dbReference type="Proteomes" id="UP000193922"/>
    </source>
</evidence>
<evidence type="ECO:0000256" key="4">
    <source>
        <dbReference type="ARBA" id="ARBA00023004"/>
    </source>
</evidence>
<evidence type="ECO:0000256" key="1">
    <source>
        <dbReference type="ARBA" id="ARBA00001971"/>
    </source>
</evidence>
<evidence type="ECO:0000256" key="7">
    <source>
        <dbReference type="SAM" id="MobiDB-lite"/>
    </source>
</evidence>
<comment type="caution">
    <text evidence="9">The sequence shown here is derived from an EMBL/GenBank/DDBJ whole genome shotgun (WGS) entry which is preliminary data.</text>
</comment>
<organism evidence="9 10">
    <name type="scientific">Linderina pennispora</name>
    <dbReference type="NCBI Taxonomy" id="61395"/>
    <lineage>
        <taxon>Eukaryota</taxon>
        <taxon>Fungi</taxon>
        <taxon>Fungi incertae sedis</taxon>
        <taxon>Zoopagomycota</taxon>
        <taxon>Kickxellomycotina</taxon>
        <taxon>Kickxellomycetes</taxon>
        <taxon>Kickxellales</taxon>
        <taxon>Kickxellaceae</taxon>
        <taxon>Linderina</taxon>
    </lineage>
</organism>
<dbReference type="InterPro" id="IPR002401">
    <property type="entry name" value="Cyt_P450_E_grp-I"/>
</dbReference>
<keyword evidence="2 5" id="KW-0479">Metal-binding</keyword>
<evidence type="ECO:0000256" key="3">
    <source>
        <dbReference type="ARBA" id="ARBA00023002"/>
    </source>
</evidence>
<evidence type="ECO:0000256" key="6">
    <source>
        <dbReference type="RuleBase" id="RU000461"/>
    </source>
</evidence>
<keyword evidence="3 6" id="KW-0560">Oxidoreductase</keyword>
<dbReference type="OrthoDB" id="1470350at2759"/>
<evidence type="ECO:0000256" key="8">
    <source>
        <dbReference type="SAM" id="Phobius"/>
    </source>
</evidence>
<feature type="transmembrane region" description="Helical" evidence="8">
    <location>
        <begin position="6"/>
        <end position="26"/>
    </location>
</feature>
<dbReference type="InterPro" id="IPR050121">
    <property type="entry name" value="Cytochrome_P450_monoxygenase"/>
</dbReference>
<keyword evidence="8" id="KW-0472">Membrane</keyword>
<gene>
    <name evidence="9" type="ORF">DL89DRAFT_320734</name>
</gene>
<dbReference type="PRINTS" id="PR00463">
    <property type="entry name" value="EP450I"/>
</dbReference>
<reference evidence="9 10" key="1">
    <citation type="submission" date="2016-07" db="EMBL/GenBank/DDBJ databases">
        <title>Pervasive Adenine N6-methylation of Active Genes in Fungi.</title>
        <authorList>
            <consortium name="DOE Joint Genome Institute"/>
            <person name="Mondo S.J."/>
            <person name="Dannebaum R.O."/>
            <person name="Kuo R.C."/>
            <person name="Labutti K."/>
            <person name="Haridas S."/>
            <person name="Kuo A."/>
            <person name="Salamov A."/>
            <person name="Ahrendt S.R."/>
            <person name="Lipzen A."/>
            <person name="Sullivan W."/>
            <person name="Andreopoulos W.B."/>
            <person name="Clum A."/>
            <person name="Lindquist E."/>
            <person name="Daum C."/>
            <person name="Ramamoorthy G.K."/>
            <person name="Gryganskyi A."/>
            <person name="Culley D."/>
            <person name="Magnuson J.K."/>
            <person name="James T.Y."/>
            <person name="O'Malley M.A."/>
            <person name="Stajich J.E."/>
            <person name="Spatafora J.W."/>
            <person name="Visel A."/>
            <person name="Grigoriev I.V."/>
        </authorList>
    </citation>
    <scope>NUCLEOTIDE SEQUENCE [LARGE SCALE GENOMIC DNA]</scope>
    <source>
        <strain evidence="9 10">ATCC 12442</strain>
    </source>
</reference>
<keyword evidence="4 5" id="KW-0408">Iron</keyword>
<feature type="region of interest" description="Disordered" evidence="7">
    <location>
        <begin position="474"/>
        <end position="494"/>
    </location>
</feature>
<dbReference type="STRING" id="61395.A0A1Y1WIJ3"/>
<keyword evidence="6" id="KW-0503">Monooxygenase</keyword>
<evidence type="ECO:0000256" key="2">
    <source>
        <dbReference type="ARBA" id="ARBA00022723"/>
    </source>
</evidence>
<dbReference type="InterPro" id="IPR036396">
    <property type="entry name" value="Cyt_P450_sf"/>
</dbReference>
<dbReference type="Pfam" id="PF00067">
    <property type="entry name" value="p450"/>
    <property type="match status" value="1"/>
</dbReference>
<dbReference type="PRINTS" id="PR00385">
    <property type="entry name" value="P450"/>
</dbReference>
<dbReference type="Gene3D" id="1.10.630.10">
    <property type="entry name" value="Cytochrome P450"/>
    <property type="match status" value="1"/>
</dbReference>
<keyword evidence="5 6" id="KW-0349">Heme</keyword>
<dbReference type="GO" id="GO:0004497">
    <property type="term" value="F:monooxygenase activity"/>
    <property type="evidence" value="ECO:0007669"/>
    <property type="project" value="UniProtKB-KW"/>
</dbReference>
<dbReference type="GeneID" id="63807877"/>
<dbReference type="AlphaFoldDB" id="A0A1Y1WIJ3"/>
<name>A0A1Y1WIJ3_9FUNG</name>
<evidence type="ECO:0000256" key="5">
    <source>
        <dbReference type="PIRSR" id="PIRSR602401-1"/>
    </source>
</evidence>
<evidence type="ECO:0000313" key="9">
    <source>
        <dbReference type="EMBL" id="ORX73036.1"/>
    </source>
</evidence>